<dbReference type="InterPro" id="IPR002126">
    <property type="entry name" value="Cadherin-like_dom"/>
</dbReference>
<keyword evidence="6" id="KW-0472">Membrane</keyword>
<sequence>MSSRSRRNNVRYSISSGDPDGLFRIDSITGAIKVSGNLDHETRASVLLNVQATSGNPPSYGHTQRCRLKNVSDTFAKFQSLSKDVYFVHSFYSNQVNIDINDINDNSPEFESATVRIFIPENAEIGVPLFAAHATDKDSGSNGVVRYKLANSGSDLFKIDAKLGHLTLTRRLDYENVQRHTITVTAADMGLPSLSTNLTILVEVQDMNDNPPVFEKSQYSLSVRSGATSRQTYFRLYKSTDF</sequence>
<dbReference type="PROSITE" id="PS00232">
    <property type="entry name" value="CADHERIN_1"/>
    <property type="match status" value="1"/>
</dbReference>
<dbReference type="Pfam" id="PF00028">
    <property type="entry name" value="Cadherin"/>
    <property type="match status" value="2"/>
</dbReference>
<evidence type="ECO:0000256" key="5">
    <source>
        <dbReference type="ARBA" id="ARBA00022989"/>
    </source>
</evidence>
<dbReference type="InterPro" id="IPR015919">
    <property type="entry name" value="Cadherin-like_sf"/>
</dbReference>
<evidence type="ECO:0000256" key="6">
    <source>
        <dbReference type="ARBA" id="ARBA00023136"/>
    </source>
</evidence>
<comment type="subcellular location">
    <subcellularLocation>
        <location evidence="1">Membrane</location>
    </subcellularLocation>
</comment>
<dbReference type="GO" id="GO:0007156">
    <property type="term" value="P:homophilic cell adhesion via plasma membrane adhesion molecules"/>
    <property type="evidence" value="ECO:0007669"/>
    <property type="project" value="InterPro"/>
</dbReference>
<dbReference type="Gene3D" id="2.60.40.60">
    <property type="entry name" value="Cadherins"/>
    <property type="match status" value="2"/>
</dbReference>
<proteinExistence type="predicted"/>
<accession>N6UD53</accession>
<gene>
    <name evidence="7" type="ORF">YQE_03945</name>
</gene>
<evidence type="ECO:0000313" key="7">
    <source>
        <dbReference type="EMBL" id="ENN79610.1"/>
    </source>
</evidence>
<dbReference type="GO" id="GO:0060429">
    <property type="term" value="P:epithelium development"/>
    <property type="evidence" value="ECO:0007669"/>
    <property type="project" value="UniProtKB-ARBA"/>
</dbReference>
<dbReference type="FunFam" id="2.60.40.60:FF:000020">
    <property type="entry name" value="Dachsous cadherin-related 1b"/>
    <property type="match status" value="1"/>
</dbReference>
<keyword evidence="5" id="KW-1133">Transmembrane helix</keyword>
<dbReference type="GO" id="GO:0009653">
    <property type="term" value="P:anatomical structure morphogenesis"/>
    <property type="evidence" value="ECO:0007669"/>
    <property type="project" value="UniProtKB-ARBA"/>
</dbReference>
<dbReference type="SMART" id="SM00112">
    <property type="entry name" value="CA"/>
    <property type="match status" value="2"/>
</dbReference>
<dbReference type="PROSITE" id="PS50268">
    <property type="entry name" value="CADHERIN_2"/>
    <property type="match status" value="2"/>
</dbReference>
<dbReference type="GO" id="GO:0005509">
    <property type="term" value="F:calcium ion binding"/>
    <property type="evidence" value="ECO:0007669"/>
    <property type="project" value="UniProtKB-UniRule"/>
</dbReference>
<dbReference type="OMA" id="HIRMYAK"/>
<keyword evidence="2" id="KW-0812">Transmembrane</keyword>
<dbReference type="SUPFAM" id="SSF49313">
    <property type="entry name" value="Cadherin-like"/>
    <property type="match status" value="2"/>
</dbReference>
<dbReference type="HOGENOM" id="CLU_1148236_0_0_1"/>
<dbReference type="AlphaFoldDB" id="N6UD53"/>
<name>N6UD53_DENPD</name>
<feature type="non-terminal residue" evidence="7">
    <location>
        <position position="1"/>
    </location>
</feature>
<evidence type="ECO:0000256" key="2">
    <source>
        <dbReference type="ARBA" id="ARBA00022692"/>
    </source>
</evidence>
<dbReference type="InterPro" id="IPR020894">
    <property type="entry name" value="Cadherin_CS"/>
</dbReference>
<organism evidence="7">
    <name type="scientific">Dendroctonus ponderosae</name>
    <name type="common">Mountain pine beetle</name>
    <dbReference type="NCBI Taxonomy" id="77166"/>
    <lineage>
        <taxon>Eukaryota</taxon>
        <taxon>Metazoa</taxon>
        <taxon>Ecdysozoa</taxon>
        <taxon>Arthropoda</taxon>
        <taxon>Hexapoda</taxon>
        <taxon>Insecta</taxon>
        <taxon>Pterygota</taxon>
        <taxon>Neoptera</taxon>
        <taxon>Endopterygota</taxon>
        <taxon>Coleoptera</taxon>
        <taxon>Polyphaga</taxon>
        <taxon>Cucujiformia</taxon>
        <taxon>Curculionidae</taxon>
        <taxon>Scolytinae</taxon>
        <taxon>Dendroctonus</taxon>
    </lineage>
</organism>
<dbReference type="CDD" id="cd11304">
    <property type="entry name" value="Cadherin_repeat"/>
    <property type="match status" value="2"/>
</dbReference>
<dbReference type="GO" id="GO:0005886">
    <property type="term" value="C:plasma membrane"/>
    <property type="evidence" value="ECO:0007669"/>
    <property type="project" value="UniProtKB-SubCell"/>
</dbReference>
<evidence type="ECO:0000256" key="1">
    <source>
        <dbReference type="ARBA" id="ARBA00004370"/>
    </source>
</evidence>
<evidence type="ECO:0000256" key="4">
    <source>
        <dbReference type="ARBA" id="ARBA00022837"/>
    </source>
</evidence>
<protein>
    <submittedName>
        <fullName evidence="7">Uncharacterized protein</fullName>
    </submittedName>
</protein>
<reference evidence="7" key="1">
    <citation type="journal article" date="2013" name="Genome Biol.">
        <title>Draft genome of the mountain pine beetle, Dendroctonus ponderosae Hopkins, a major forest pest.</title>
        <authorList>
            <person name="Keeling C.I."/>
            <person name="Yuen M.M."/>
            <person name="Liao N.Y."/>
            <person name="Docking T.R."/>
            <person name="Chan S.K."/>
            <person name="Taylor G.A."/>
            <person name="Palmquist D.L."/>
            <person name="Jackman S.D."/>
            <person name="Nguyen A."/>
            <person name="Li M."/>
            <person name="Henderson H."/>
            <person name="Janes J.K."/>
            <person name="Zhao Y."/>
            <person name="Pandoh P."/>
            <person name="Moore R."/>
            <person name="Sperling F.A."/>
            <person name="Huber D.P."/>
            <person name="Birol I."/>
            <person name="Jones S.J."/>
            <person name="Bohlmann J."/>
        </authorList>
    </citation>
    <scope>NUCLEOTIDE SEQUENCE</scope>
</reference>
<dbReference type="PRINTS" id="PR00205">
    <property type="entry name" value="CADHERIN"/>
</dbReference>
<keyword evidence="4" id="KW-0106">Calcium</keyword>
<dbReference type="PANTHER" id="PTHR24026">
    <property type="entry name" value="FAT ATYPICAL CADHERIN-RELATED"/>
    <property type="match status" value="1"/>
</dbReference>
<dbReference type="PANTHER" id="PTHR24026:SF133">
    <property type="entry name" value="CADHERIN-RELATED FAMILY MEMBER 2"/>
    <property type="match status" value="1"/>
</dbReference>
<keyword evidence="3" id="KW-0677">Repeat</keyword>
<dbReference type="EMBL" id="KB740679">
    <property type="protein sequence ID" value="ENN79610.1"/>
    <property type="molecule type" value="Genomic_DNA"/>
</dbReference>
<evidence type="ECO:0000256" key="3">
    <source>
        <dbReference type="ARBA" id="ARBA00022737"/>
    </source>
</evidence>